<proteinExistence type="predicted"/>
<dbReference type="PANTHER" id="PTHR23176">
    <property type="entry name" value="RHO/RAC/CDC GTPASE-ACTIVATING PROTEIN"/>
    <property type="match status" value="1"/>
</dbReference>
<dbReference type="Pfam" id="PF00620">
    <property type="entry name" value="RhoGAP"/>
    <property type="match status" value="1"/>
</dbReference>
<accession>A0A0R3SE45</accession>
<evidence type="ECO:0000256" key="1">
    <source>
        <dbReference type="ARBA" id="ARBA00022468"/>
    </source>
</evidence>
<dbReference type="Proteomes" id="UP000274504">
    <property type="component" value="Unassembled WGS sequence"/>
</dbReference>
<organism evidence="5">
    <name type="scientific">Hymenolepis diminuta</name>
    <name type="common">Rat tapeworm</name>
    <dbReference type="NCBI Taxonomy" id="6216"/>
    <lineage>
        <taxon>Eukaryota</taxon>
        <taxon>Metazoa</taxon>
        <taxon>Spiralia</taxon>
        <taxon>Lophotrochozoa</taxon>
        <taxon>Platyhelminthes</taxon>
        <taxon>Cestoda</taxon>
        <taxon>Eucestoda</taxon>
        <taxon>Cyclophyllidea</taxon>
        <taxon>Hymenolepididae</taxon>
        <taxon>Hymenolepis</taxon>
    </lineage>
</organism>
<dbReference type="Gene3D" id="1.10.555.10">
    <property type="entry name" value="Rho GTPase activation protein"/>
    <property type="match status" value="1"/>
</dbReference>
<dbReference type="PANTHER" id="PTHR23176:SF129">
    <property type="entry name" value="RHO GTPASE ACTIVATING PROTEIN AT 16F, ISOFORM E-RELATED"/>
    <property type="match status" value="1"/>
</dbReference>
<dbReference type="WBParaSite" id="HDID_0000301501-mRNA-1">
    <property type="protein sequence ID" value="HDID_0000301501-mRNA-1"/>
    <property type="gene ID" value="HDID_0000301501"/>
</dbReference>
<dbReference type="GO" id="GO:0005096">
    <property type="term" value="F:GTPase activator activity"/>
    <property type="evidence" value="ECO:0007669"/>
    <property type="project" value="UniProtKB-KW"/>
</dbReference>
<dbReference type="AlphaFoldDB" id="A0A0R3SE45"/>
<dbReference type="EMBL" id="UYSG01000839">
    <property type="protein sequence ID" value="VDL25535.1"/>
    <property type="molecule type" value="Genomic_DNA"/>
</dbReference>
<dbReference type="InterPro" id="IPR008936">
    <property type="entry name" value="Rho_GTPase_activation_prot"/>
</dbReference>
<dbReference type="InterPro" id="IPR000198">
    <property type="entry name" value="RhoGAP_dom"/>
</dbReference>
<dbReference type="OrthoDB" id="185175at2759"/>
<evidence type="ECO:0000313" key="5">
    <source>
        <dbReference type="WBParaSite" id="HDID_0000301501-mRNA-1"/>
    </source>
</evidence>
<protein>
    <submittedName>
        <fullName evidence="5">Rho-GAP domain-containing protein</fullName>
    </submittedName>
</protein>
<dbReference type="SMART" id="SM00324">
    <property type="entry name" value="RhoGAP"/>
    <property type="match status" value="1"/>
</dbReference>
<dbReference type="InterPro" id="IPR050729">
    <property type="entry name" value="Rho-GAP"/>
</dbReference>
<dbReference type="SUPFAM" id="SSF48350">
    <property type="entry name" value="GTPase activation domain, GAP"/>
    <property type="match status" value="1"/>
</dbReference>
<feature type="domain" description="Rho-GAP" evidence="2">
    <location>
        <begin position="27"/>
        <end position="193"/>
    </location>
</feature>
<reference evidence="3 4" key="2">
    <citation type="submission" date="2018-11" db="EMBL/GenBank/DDBJ databases">
        <authorList>
            <consortium name="Pathogen Informatics"/>
        </authorList>
    </citation>
    <scope>NUCLEOTIDE SEQUENCE [LARGE SCALE GENOMIC DNA]</scope>
</reference>
<evidence type="ECO:0000259" key="2">
    <source>
        <dbReference type="PROSITE" id="PS50238"/>
    </source>
</evidence>
<sequence length="193" mass="22096">MERIVQKLNSPLLKRKSLTDRNRNFGVPLKCLIYKKSILIPRIVENICEFILEYGLQTEGIFRVNGSTKAIASLKAQFDITSADDLSYSDYDDIHAICGVFKLFLREIPDGLIPDIMDQLKDEKPQCILKLRNVVINLPEENYNLLRYVCHFLRQLMVNEEFTKMSAANLGIVFGPCLFKCGLGVQVKYFVAL</sequence>
<evidence type="ECO:0000313" key="4">
    <source>
        <dbReference type="Proteomes" id="UP000274504"/>
    </source>
</evidence>
<evidence type="ECO:0000313" key="3">
    <source>
        <dbReference type="EMBL" id="VDL25535.1"/>
    </source>
</evidence>
<keyword evidence="1" id="KW-0343">GTPase activation</keyword>
<gene>
    <name evidence="3" type="ORF">HDID_LOCUS3013</name>
</gene>
<dbReference type="CDD" id="cd00159">
    <property type="entry name" value="RhoGAP"/>
    <property type="match status" value="1"/>
</dbReference>
<dbReference type="GO" id="GO:0007165">
    <property type="term" value="P:signal transduction"/>
    <property type="evidence" value="ECO:0007669"/>
    <property type="project" value="InterPro"/>
</dbReference>
<dbReference type="STRING" id="6216.A0A0R3SE45"/>
<dbReference type="GO" id="GO:0005737">
    <property type="term" value="C:cytoplasm"/>
    <property type="evidence" value="ECO:0007669"/>
    <property type="project" value="TreeGrafter"/>
</dbReference>
<name>A0A0R3SE45_HYMDI</name>
<reference evidence="5" key="1">
    <citation type="submission" date="2017-02" db="UniProtKB">
        <authorList>
            <consortium name="WormBaseParasite"/>
        </authorList>
    </citation>
    <scope>IDENTIFICATION</scope>
</reference>
<dbReference type="PROSITE" id="PS50238">
    <property type="entry name" value="RHOGAP"/>
    <property type="match status" value="1"/>
</dbReference>